<keyword evidence="1" id="KW-0472">Membrane</keyword>
<evidence type="ECO:0008006" key="4">
    <source>
        <dbReference type="Google" id="ProtNLM"/>
    </source>
</evidence>
<comment type="caution">
    <text evidence="2">The sequence shown here is derived from an EMBL/GenBank/DDBJ whole genome shotgun (WGS) entry which is preliminary data.</text>
</comment>
<organism evidence="2 3">
    <name type="scientific">Kutzneria chonburiensis</name>
    <dbReference type="NCBI Taxonomy" id="1483604"/>
    <lineage>
        <taxon>Bacteria</taxon>
        <taxon>Bacillati</taxon>
        <taxon>Actinomycetota</taxon>
        <taxon>Actinomycetes</taxon>
        <taxon>Pseudonocardiales</taxon>
        <taxon>Pseudonocardiaceae</taxon>
        <taxon>Kutzneria</taxon>
    </lineage>
</organism>
<name>A0ABV6MN45_9PSEU</name>
<dbReference type="Proteomes" id="UP001589810">
    <property type="component" value="Unassembled WGS sequence"/>
</dbReference>
<dbReference type="EMBL" id="JBHLUD010000002">
    <property type="protein sequence ID" value="MFC0541321.1"/>
    <property type="molecule type" value="Genomic_DNA"/>
</dbReference>
<sequence>MTADLFPSERVVWTGKPVRYPVFDAGDFFLVPFSILWCSVVFRSVWPPDRVPLIVWGFVAVGLYLLVGRLVVRQLVLRSTTYTVTNKRLVVESRVLGVTRVRSDFLRTMRPPVADDHGGHGNVRFGPRFEVGFVRGPRRLELRGIEDPRAVRDLIMAQR</sequence>
<protein>
    <recommendedName>
        <fullName evidence="4">PH domain-containing protein</fullName>
    </recommendedName>
</protein>
<keyword evidence="1" id="KW-0812">Transmembrane</keyword>
<keyword evidence="1" id="KW-1133">Transmembrane helix</keyword>
<feature type="transmembrane region" description="Helical" evidence="1">
    <location>
        <begin position="28"/>
        <end position="47"/>
    </location>
</feature>
<evidence type="ECO:0000256" key="1">
    <source>
        <dbReference type="SAM" id="Phobius"/>
    </source>
</evidence>
<keyword evidence="3" id="KW-1185">Reference proteome</keyword>
<feature type="transmembrane region" description="Helical" evidence="1">
    <location>
        <begin position="53"/>
        <end position="72"/>
    </location>
</feature>
<proteinExistence type="predicted"/>
<evidence type="ECO:0000313" key="3">
    <source>
        <dbReference type="Proteomes" id="UP001589810"/>
    </source>
</evidence>
<gene>
    <name evidence="2" type="ORF">ACFFH7_07490</name>
</gene>
<reference evidence="2 3" key="1">
    <citation type="submission" date="2024-09" db="EMBL/GenBank/DDBJ databases">
        <authorList>
            <person name="Sun Q."/>
            <person name="Mori K."/>
        </authorList>
    </citation>
    <scope>NUCLEOTIDE SEQUENCE [LARGE SCALE GENOMIC DNA]</scope>
    <source>
        <strain evidence="2 3">TBRC 1432</strain>
    </source>
</reference>
<accession>A0ABV6MN45</accession>
<evidence type="ECO:0000313" key="2">
    <source>
        <dbReference type="EMBL" id="MFC0541321.1"/>
    </source>
</evidence>
<dbReference type="RefSeq" id="WP_273942684.1">
    <property type="nucleotide sequence ID" value="NZ_CP097263.1"/>
</dbReference>